<gene>
    <name evidence="5" type="primary">NCKIPSD</name>
</gene>
<dbReference type="PROSITE" id="PS50002">
    <property type="entry name" value="SH3"/>
    <property type="match status" value="1"/>
</dbReference>
<dbReference type="InterPro" id="IPR036028">
    <property type="entry name" value="SH3-like_dom_sf"/>
</dbReference>
<dbReference type="Proteomes" id="UP000314987">
    <property type="component" value="Unassembled WGS sequence"/>
</dbReference>
<evidence type="ECO:0000256" key="1">
    <source>
        <dbReference type="ARBA" id="ARBA00022443"/>
    </source>
</evidence>
<feature type="compositionally biased region" description="Low complexity" evidence="3">
    <location>
        <begin position="112"/>
        <end position="122"/>
    </location>
</feature>
<dbReference type="InterPro" id="IPR018556">
    <property type="entry name" value="SPIN90/Ldb17_LRD"/>
</dbReference>
<dbReference type="AlphaFoldDB" id="A0A4X2LGM5"/>
<dbReference type="InterPro" id="IPR035514">
    <property type="entry name" value="SPIN90_SH3"/>
</dbReference>
<reference evidence="5" key="3">
    <citation type="submission" date="2025-09" db="UniProtKB">
        <authorList>
            <consortium name="Ensembl"/>
        </authorList>
    </citation>
    <scope>IDENTIFICATION</scope>
</reference>
<dbReference type="GO" id="GO:0071933">
    <property type="term" value="F:Arp2/3 complex binding"/>
    <property type="evidence" value="ECO:0007669"/>
    <property type="project" value="TreeGrafter"/>
</dbReference>
<sequence>MYRSVYAFRSSEPNSLPFGEGETFLILERSSPHWWLATRARSGETGYVPPAYLRRLQGLEQDVVLQSIDRAIEAVHNAAMKNGGKYNLEQRDVLQKLIHHRKETLFRKSHATPSPVTMTPSSSDHHLDAATTRQPNGVCRTGYERQHSLPSAEFLGEDSASYQVSPHPRRVASITPPSPGKRRPIPVGSVRGSPDARPDAPARGSSLSSNSSVSTTSLDTLYSGPSTVAPGPPTAASSPSHTPPPIPSRSSTRGAVPKPPTLQNQSTTAEPPESTEGLPEKDEHEVAVAPAPAPAPAPDLEALSTLTLEEPEKKEEDPAAPVSVPSTIGAELMELVRRNTSLSHDLCRVAIGVVVGHIQSSVPAVAGVMEQILISLVESKDLSSALPSGQVCHDQHRLEVIFADLARRKDDAQQRSWALYEDENVICCYLEELLRILTDADPEVCRKMCQKNEFEPVLSLVAYYQMEHRVPLRLLLLKCFGAMCSLDAAVISTLVTSILPMELARDMQTDTQEHLSAHFVQFLLDVVEDGLPSDTTDQLPDLFVNLLLAFNLHIPDPENNVIMTTVSKRSNVKIFTEKLLLLLNRGDDPVRIFKHQPQPSHSVLKFLQDVFASRETASIFYHTDMMALIDITVRHISDLSPGDKLRMQYLTLMHGLIRSTSYLQHGHRLPDLRATLRRILSEEEGGLQSHTDQTIVRHMCEEFPALLCPSSS</sequence>
<dbReference type="Pfam" id="PF09431">
    <property type="entry name" value="SPIN90_LRD"/>
    <property type="match status" value="1"/>
</dbReference>
<dbReference type="Ensembl" id="ENSVURT00010027434.1">
    <property type="protein sequence ID" value="ENSVURP00010024094.1"/>
    <property type="gene ID" value="ENSVURG00010018472.1"/>
</dbReference>
<evidence type="ECO:0000259" key="4">
    <source>
        <dbReference type="PROSITE" id="PS50002"/>
    </source>
</evidence>
<dbReference type="Pfam" id="PF00018">
    <property type="entry name" value="SH3_1"/>
    <property type="match status" value="1"/>
</dbReference>
<keyword evidence="6" id="KW-1185">Reference proteome</keyword>
<dbReference type="PANTHER" id="PTHR13357">
    <property type="entry name" value="SH3 ADAPTER PROTEIN SPIN90 NCK INTERACTING PROTEIN WITH SH3 DOMAIN"/>
    <property type="match status" value="1"/>
</dbReference>
<protein>
    <submittedName>
        <fullName evidence="5">NCK interacting protein with SH3 domain</fullName>
    </submittedName>
</protein>
<evidence type="ECO:0000313" key="5">
    <source>
        <dbReference type="Ensembl" id="ENSVURP00010024094.1"/>
    </source>
</evidence>
<organism evidence="5 6">
    <name type="scientific">Vombatus ursinus</name>
    <name type="common">Common wombat</name>
    <dbReference type="NCBI Taxonomy" id="29139"/>
    <lineage>
        <taxon>Eukaryota</taxon>
        <taxon>Metazoa</taxon>
        <taxon>Chordata</taxon>
        <taxon>Craniata</taxon>
        <taxon>Vertebrata</taxon>
        <taxon>Euteleostomi</taxon>
        <taxon>Mammalia</taxon>
        <taxon>Metatheria</taxon>
        <taxon>Diprotodontia</taxon>
        <taxon>Vombatidae</taxon>
        <taxon>Vombatus</taxon>
    </lineage>
</organism>
<name>A0A4X2LGM5_VOMUR</name>
<feature type="compositionally biased region" description="Low complexity" evidence="3">
    <location>
        <begin position="205"/>
        <end position="240"/>
    </location>
</feature>
<dbReference type="PANTHER" id="PTHR13357:SF1">
    <property type="entry name" value="NCK-INTERACTING PROTEIN WITH SH3 DOMAIN"/>
    <property type="match status" value="1"/>
</dbReference>
<dbReference type="CDD" id="cd11849">
    <property type="entry name" value="SH3_SPIN90"/>
    <property type="match status" value="1"/>
</dbReference>
<dbReference type="InterPro" id="IPR001452">
    <property type="entry name" value="SH3_domain"/>
</dbReference>
<evidence type="ECO:0000256" key="3">
    <source>
        <dbReference type="SAM" id="MobiDB-lite"/>
    </source>
</evidence>
<accession>A0A4X2LGM5</accession>
<dbReference type="Gene3D" id="2.30.30.40">
    <property type="entry name" value="SH3 Domains"/>
    <property type="match status" value="1"/>
</dbReference>
<feature type="domain" description="SH3" evidence="4">
    <location>
        <begin position="1"/>
        <end position="58"/>
    </location>
</feature>
<proteinExistence type="predicted"/>
<evidence type="ECO:0000313" key="6">
    <source>
        <dbReference type="Proteomes" id="UP000314987"/>
    </source>
</evidence>
<feature type="region of interest" description="Disordered" evidence="3">
    <location>
        <begin position="104"/>
        <end position="142"/>
    </location>
</feature>
<dbReference type="GeneTree" id="ENSGT00390000015725"/>
<feature type="region of interest" description="Disordered" evidence="3">
    <location>
        <begin position="159"/>
        <end position="298"/>
    </location>
</feature>
<dbReference type="GO" id="GO:0006897">
    <property type="term" value="P:endocytosis"/>
    <property type="evidence" value="ECO:0007669"/>
    <property type="project" value="TreeGrafter"/>
</dbReference>
<dbReference type="InterPro" id="IPR030125">
    <property type="entry name" value="SPIN90/Ldb17"/>
</dbReference>
<dbReference type="SUPFAM" id="SSF50044">
    <property type="entry name" value="SH3-domain"/>
    <property type="match status" value="1"/>
</dbReference>
<keyword evidence="1 2" id="KW-0728">SH3 domain</keyword>
<reference evidence="6" key="1">
    <citation type="submission" date="2018-12" db="EMBL/GenBank/DDBJ databases">
        <authorList>
            <person name="Yazar S."/>
        </authorList>
    </citation>
    <scope>NUCLEOTIDE SEQUENCE [LARGE SCALE GENOMIC DNA]</scope>
</reference>
<dbReference type="SMART" id="SM00326">
    <property type="entry name" value="SH3"/>
    <property type="match status" value="1"/>
</dbReference>
<evidence type="ECO:0000256" key="2">
    <source>
        <dbReference type="PROSITE-ProRule" id="PRU00192"/>
    </source>
</evidence>
<reference evidence="5" key="2">
    <citation type="submission" date="2025-08" db="UniProtKB">
        <authorList>
            <consortium name="Ensembl"/>
        </authorList>
    </citation>
    <scope>IDENTIFICATION</scope>
</reference>